<evidence type="ECO:0000313" key="7">
    <source>
        <dbReference type="EMBL" id="GIH71690.1"/>
    </source>
</evidence>
<evidence type="ECO:0000256" key="3">
    <source>
        <dbReference type="ARBA" id="ARBA00022598"/>
    </source>
</evidence>
<dbReference type="EC" id="6.5.1.1" evidence="2"/>
<dbReference type="Pfam" id="PF04679">
    <property type="entry name" value="DNA_ligase_A_C"/>
    <property type="match status" value="1"/>
</dbReference>
<dbReference type="SUPFAM" id="SSF56091">
    <property type="entry name" value="DNA ligase/mRNA capping enzyme, catalytic domain"/>
    <property type="match status" value="1"/>
</dbReference>
<dbReference type="PROSITE" id="PS50160">
    <property type="entry name" value="DNA_LIGASE_A3"/>
    <property type="match status" value="1"/>
</dbReference>
<organism evidence="7 8">
    <name type="scientific">Sphaerimonospora thailandensis</name>
    <dbReference type="NCBI Taxonomy" id="795644"/>
    <lineage>
        <taxon>Bacteria</taxon>
        <taxon>Bacillati</taxon>
        <taxon>Actinomycetota</taxon>
        <taxon>Actinomycetes</taxon>
        <taxon>Streptosporangiales</taxon>
        <taxon>Streptosporangiaceae</taxon>
        <taxon>Sphaerimonospora</taxon>
    </lineage>
</organism>
<feature type="domain" description="ATP-dependent DNA ligase family profile" evidence="6">
    <location>
        <begin position="113"/>
        <end position="231"/>
    </location>
</feature>
<dbReference type="PANTHER" id="PTHR45674:SF4">
    <property type="entry name" value="DNA LIGASE 1"/>
    <property type="match status" value="1"/>
</dbReference>
<dbReference type="PROSITE" id="PS00697">
    <property type="entry name" value="DNA_LIGASE_A1"/>
    <property type="match status" value="1"/>
</dbReference>
<dbReference type="InterPro" id="IPR050191">
    <property type="entry name" value="ATP-dep_DNA_ligase"/>
</dbReference>
<dbReference type="NCBIfam" id="TIGR02779">
    <property type="entry name" value="NHEJ_ligase_lig"/>
    <property type="match status" value="1"/>
</dbReference>
<comment type="catalytic activity">
    <reaction evidence="4">
        <text>ATP + (deoxyribonucleotide)n-3'-hydroxyl + 5'-phospho-(deoxyribonucleotide)m = (deoxyribonucleotide)n+m + AMP + diphosphate.</text>
        <dbReference type="EC" id="6.5.1.1"/>
    </reaction>
</comment>
<dbReference type="Gene3D" id="3.30.470.30">
    <property type="entry name" value="DNA ligase/mRNA capping enzyme"/>
    <property type="match status" value="1"/>
</dbReference>
<dbReference type="AlphaFoldDB" id="A0A8J3W0Z9"/>
<feature type="region of interest" description="Disordered" evidence="5">
    <location>
        <begin position="304"/>
        <end position="323"/>
    </location>
</feature>
<dbReference type="EMBL" id="BOOG01000038">
    <property type="protein sequence ID" value="GIH71690.1"/>
    <property type="molecule type" value="Genomic_DNA"/>
</dbReference>
<evidence type="ECO:0000259" key="6">
    <source>
        <dbReference type="PROSITE" id="PS50160"/>
    </source>
</evidence>
<evidence type="ECO:0000256" key="2">
    <source>
        <dbReference type="ARBA" id="ARBA00012727"/>
    </source>
</evidence>
<dbReference type="Proteomes" id="UP000610966">
    <property type="component" value="Unassembled WGS sequence"/>
</dbReference>
<comment type="similarity">
    <text evidence="1">Belongs to the ATP-dependent DNA ligase family.</text>
</comment>
<dbReference type="GO" id="GO:0003910">
    <property type="term" value="F:DNA ligase (ATP) activity"/>
    <property type="evidence" value="ECO:0007669"/>
    <property type="project" value="UniProtKB-EC"/>
</dbReference>
<dbReference type="RefSeq" id="WP_204017375.1">
    <property type="nucleotide sequence ID" value="NZ_BOOG01000038.1"/>
</dbReference>
<dbReference type="InterPro" id="IPR014146">
    <property type="entry name" value="LigD_ligase_dom"/>
</dbReference>
<reference evidence="7" key="1">
    <citation type="submission" date="2021-01" db="EMBL/GenBank/DDBJ databases">
        <title>Whole genome shotgun sequence of Sphaerimonospora thailandensis NBRC 107569.</title>
        <authorList>
            <person name="Komaki H."/>
            <person name="Tamura T."/>
        </authorList>
    </citation>
    <scope>NUCLEOTIDE SEQUENCE</scope>
    <source>
        <strain evidence="7">NBRC 107569</strain>
    </source>
</reference>
<dbReference type="GO" id="GO:0005524">
    <property type="term" value="F:ATP binding"/>
    <property type="evidence" value="ECO:0007669"/>
    <property type="project" value="InterPro"/>
</dbReference>
<dbReference type="Gene3D" id="2.40.50.140">
    <property type="entry name" value="Nucleic acid-binding proteins"/>
    <property type="match status" value="1"/>
</dbReference>
<evidence type="ECO:0000313" key="8">
    <source>
        <dbReference type="Proteomes" id="UP000610966"/>
    </source>
</evidence>
<dbReference type="SUPFAM" id="SSF50249">
    <property type="entry name" value="Nucleic acid-binding proteins"/>
    <property type="match status" value="1"/>
</dbReference>
<dbReference type="Gene3D" id="3.30.1490.70">
    <property type="match status" value="1"/>
</dbReference>
<dbReference type="InterPro" id="IPR012310">
    <property type="entry name" value="DNA_ligase_ATP-dep_cent"/>
</dbReference>
<comment type="caution">
    <text evidence="7">The sequence shown here is derived from an EMBL/GenBank/DDBJ whole genome shotgun (WGS) entry which is preliminary data.</text>
</comment>
<dbReference type="InterPro" id="IPR016059">
    <property type="entry name" value="DNA_ligase_ATP-dep_CS"/>
</dbReference>
<evidence type="ECO:0000256" key="1">
    <source>
        <dbReference type="ARBA" id="ARBA00007572"/>
    </source>
</evidence>
<dbReference type="PANTHER" id="PTHR45674">
    <property type="entry name" value="DNA LIGASE 1/3 FAMILY MEMBER"/>
    <property type="match status" value="1"/>
</dbReference>
<dbReference type="GO" id="GO:0006281">
    <property type="term" value="P:DNA repair"/>
    <property type="evidence" value="ECO:0007669"/>
    <property type="project" value="InterPro"/>
</dbReference>
<accession>A0A8J3W0Z9</accession>
<keyword evidence="8" id="KW-1185">Reference proteome</keyword>
<keyword evidence="3" id="KW-0436">Ligase</keyword>
<evidence type="ECO:0000256" key="5">
    <source>
        <dbReference type="SAM" id="MobiDB-lite"/>
    </source>
</evidence>
<dbReference type="CDD" id="cd07971">
    <property type="entry name" value="OBF_DNA_ligase_LigD"/>
    <property type="match status" value="1"/>
</dbReference>
<dbReference type="Pfam" id="PF01068">
    <property type="entry name" value="DNA_ligase_A_M"/>
    <property type="match status" value="1"/>
</dbReference>
<dbReference type="GO" id="GO:0006310">
    <property type="term" value="P:DNA recombination"/>
    <property type="evidence" value="ECO:0007669"/>
    <property type="project" value="InterPro"/>
</dbReference>
<evidence type="ECO:0000256" key="4">
    <source>
        <dbReference type="ARBA" id="ARBA00034003"/>
    </source>
</evidence>
<protein>
    <recommendedName>
        <fullName evidence="2">DNA ligase (ATP)</fullName>
        <ecNumber evidence="2">6.5.1.1</ecNumber>
    </recommendedName>
</protein>
<name>A0A8J3W0Z9_9ACTN</name>
<gene>
    <name evidence="7" type="ORF">Mth01_39430</name>
</gene>
<proteinExistence type="inferred from homology"/>
<dbReference type="InterPro" id="IPR012309">
    <property type="entry name" value="DNA_ligase_ATP-dep_C"/>
</dbReference>
<sequence length="323" mass="36237">MRGLPAYPPMTGQAAGRLPEPGENYAFEMKWDGVRALAYIEGGRLRLISRNARDITVAYPETYGLAEAVGGHDLVLDGEIVAFDRHGRPSFEALQPRMHQRQAAKIARLAVAVPVAYLLFDVLHVDAEPAISMPYTTRRELLEELVTPGDHWDVPPCFRDDGAHVLAESRRLGLEGVMAKRLASPYRPGRRSPDWVKVKNFRTQDVVVCGWRSGAGRRAGMIGSLLLGVHDEGRRLRYAGSVGTGFTEATLRELAVRLARLKRETSPFDEEPPREDTRGAYWVHPVLVGEVRFGEWTGEGRLRHPSWRGMREDKNPEDVVRED</sequence>
<dbReference type="InterPro" id="IPR012340">
    <property type="entry name" value="NA-bd_OB-fold"/>
</dbReference>
<dbReference type="CDD" id="cd07906">
    <property type="entry name" value="Adenylation_DNA_ligase_LigD_LigC"/>
    <property type="match status" value="1"/>
</dbReference>
<feature type="compositionally biased region" description="Basic and acidic residues" evidence="5">
    <location>
        <begin position="309"/>
        <end position="323"/>
    </location>
</feature>